<protein>
    <submittedName>
        <fullName evidence="1">Bacillithiol system redox-active protein YtxJ</fullName>
    </submittedName>
</protein>
<evidence type="ECO:0000313" key="1">
    <source>
        <dbReference type="EMBL" id="RXK58119.1"/>
    </source>
</evidence>
<evidence type="ECO:0000313" key="2">
    <source>
        <dbReference type="Proteomes" id="UP000290204"/>
    </source>
</evidence>
<proteinExistence type="predicted"/>
<dbReference type="NCBIfam" id="TIGR04019">
    <property type="entry name" value="B_thiol_YtxJ"/>
    <property type="match status" value="1"/>
</dbReference>
<dbReference type="Gene3D" id="3.40.30.10">
    <property type="entry name" value="Glutaredoxin"/>
    <property type="match status" value="1"/>
</dbReference>
<dbReference type="Proteomes" id="UP000290204">
    <property type="component" value="Unassembled WGS sequence"/>
</dbReference>
<dbReference type="EMBL" id="SDHW01000007">
    <property type="protein sequence ID" value="RXK58119.1"/>
    <property type="molecule type" value="Genomic_DNA"/>
</dbReference>
<dbReference type="InterPro" id="IPR022551">
    <property type="entry name" value="BrxC"/>
</dbReference>
<gene>
    <name evidence="1" type="primary">ytxJ</name>
    <name evidence="1" type="ORF">ESA94_19095</name>
</gene>
<name>A0A4Q1CEB9_9BACT</name>
<dbReference type="OrthoDB" id="677051at2"/>
<reference evidence="1 2" key="1">
    <citation type="submission" date="2019-01" db="EMBL/GenBank/DDBJ databases">
        <title>Lacibacter sp. strain TTM-7.</title>
        <authorList>
            <person name="Chen W.-M."/>
        </authorList>
    </citation>
    <scope>NUCLEOTIDE SEQUENCE [LARGE SCALE GENOMIC DNA]</scope>
    <source>
        <strain evidence="1 2">TTM-7</strain>
    </source>
</reference>
<organism evidence="1 2">
    <name type="scientific">Lacibacter luteus</name>
    <dbReference type="NCBI Taxonomy" id="2508719"/>
    <lineage>
        <taxon>Bacteria</taxon>
        <taxon>Pseudomonadati</taxon>
        <taxon>Bacteroidota</taxon>
        <taxon>Chitinophagia</taxon>
        <taxon>Chitinophagales</taxon>
        <taxon>Chitinophagaceae</taxon>
        <taxon>Lacibacter</taxon>
    </lineage>
</organism>
<keyword evidence="2" id="KW-1185">Reference proteome</keyword>
<comment type="caution">
    <text evidence="1">The sequence shown here is derived from an EMBL/GenBank/DDBJ whole genome shotgun (WGS) entry which is preliminary data.</text>
</comment>
<dbReference type="AlphaFoldDB" id="A0A4Q1CEB9"/>
<dbReference type="InterPro" id="IPR036249">
    <property type="entry name" value="Thioredoxin-like_sf"/>
</dbReference>
<accession>A0A4Q1CEB9</accession>
<dbReference type="RefSeq" id="WP_129132548.1">
    <property type="nucleotide sequence ID" value="NZ_SDHW01000007.1"/>
</dbReference>
<dbReference type="Pfam" id="PF11009">
    <property type="entry name" value="BrxC"/>
    <property type="match status" value="1"/>
</dbReference>
<dbReference type="SUPFAM" id="SSF52833">
    <property type="entry name" value="Thioredoxin-like"/>
    <property type="match status" value="1"/>
</dbReference>
<sequence>MNWTHLRSNEELDQLIHLSTQQPQIIFKHSTRCSISSVAKNRLEKAGVPDNANFHYLDLLNYRPISNAIAEKFAVEHESPQILIIKDGKCVYSESHMGIDMDEIKDQLN</sequence>